<evidence type="ECO:0000313" key="3">
    <source>
        <dbReference type="Proteomes" id="UP000263753"/>
    </source>
</evidence>
<dbReference type="KEGG" id="achi:CDG60_04810"/>
<proteinExistence type="predicted"/>
<dbReference type="InterPro" id="IPR009560">
    <property type="entry name" value="DUF1176"/>
</dbReference>
<name>A0A3B7LTR6_9GAMM</name>
<dbReference type="Proteomes" id="UP000263753">
    <property type="component" value="Chromosome"/>
</dbReference>
<keyword evidence="1" id="KW-0732">Signal</keyword>
<sequence length="350" mass="37997">MYQIKLMGLAGLCVSLIAPCVSAAVQGQSFSHGDWELSCDNTGTCRAAGYQSDDDFENMVSVLLTREAGAGTLVQGEFAMTVDDEKTVIPKQYTLKINGQSYGKVLNDRDDTTVLNPQQVQALIKSAKANTKIVFDAGKNSRVLSDQGLSAVLLKMDEFQKRIGTPSALIKKGNKSEQNVLKAVPMPVVVHQAAIKGKKTEYKLQSAEAKRIQSVLKSSTHEDNCPILFGGESFESDRLTVTPLTRDKSLVTSPCWSGAYNFGSGAWVVNRELTKVLQMVSESVSEDETTVLYANHKGRGIGDCWSMESWVWNGQHFVQTLDATTGMCKGFAGGAWNLPTVIAEVKGLAR</sequence>
<reference evidence="3" key="1">
    <citation type="submission" date="2018-09" db="EMBL/GenBank/DDBJ databases">
        <title>The complete genome of Acinetobacter sp. strain WCHAc010005.</title>
        <authorList>
            <person name="Hu Y."/>
            <person name="Long H."/>
            <person name="Feng Y."/>
            <person name="Zong Z."/>
        </authorList>
    </citation>
    <scope>NUCLEOTIDE SEQUENCE [LARGE SCALE GENOMIC DNA]</scope>
    <source>
        <strain evidence="3">WCHAc010005</strain>
    </source>
</reference>
<feature type="chain" id="PRO_5017662061" evidence="1">
    <location>
        <begin position="24"/>
        <end position="350"/>
    </location>
</feature>
<organism evidence="2 3">
    <name type="scientific">Acinetobacter chinensis</name>
    <dbReference type="NCBI Taxonomy" id="2004650"/>
    <lineage>
        <taxon>Bacteria</taxon>
        <taxon>Pseudomonadati</taxon>
        <taxon>Pseudomonadota</taxon>
        <taxon>Gammaproteobacteria</taxon>
        <taxon>Moraxellales</taxon>
        <taxon>Moraxellaceae</taxon>
        <taxon>Acinetobacter</taxon>
    </lineage>
</organism>
<dbReference type="AlphaFoldDB" id="A0A3B7LTR6"/>
<feature type="signal peptide" evidence="1">
    <location>
        <begin position="1"/>
        <end position="23"/>
    </location>
</feature>
<evidence type="ECO:0000313" key="2">
    <source>
        <dbReference type="EMBL" id="AXY55958.1"/>
    </source>
</evidence>
<dbReference type="RefSeq" id="WP_087513405.1">
    <property type="nucleotide sequence ID" value="NZ_CP032134.1"/>
</dbReference>
<evidence type="ECO:0000256" key="1">
    <source>
        <dbReference type="SAM" id="SignalP"/>
    </source>
</evidence>
<dbReference type="EMBL" id="CP032134">
    <property type="protein sequence ID" value="AXY55958.1"/>
    <property type="molecule type" value="Genomic_DNA"/>
</dbReference>
<protein>
    <submittedName>
        <fullName evidence="2">DUF1176 domain-containing protein</fullName>
    </submittedName>
</protein>
<gene>
    <name evidence="2" type="ORF">CDG60_04810</name>
</gene>
<dbReference type="Pfam" id="PF06674">
    <property type="entry name" value="DUF1176"/>
    <property type="match status" value="1"/>
</dbReference>
<accession>A0A3B7LTR6</accession>